<feature type="signal peptide" evidence="1">
    <location>
        <begin position="1"/>
        <end position="21"/>
    </location>
</feature>
<dbReference type="Proteomes" id="UP001485459">
    <property type="component" value="Chromosome"/>
</dbReference>
<name>A0ABZ2YPM3_9BACT</name>
<dbReference type="Pfam" id="PF00930">
    <property type="entry name" value="DPPIV_N"/>
    <property type="match status" value="1"/>
</dbReference>
<gene>
    <name evidence="3" type="ORF">WJU16_25800</name>
</gene>
<dbReference type="SUPFAM" id="SSF82171">
    <property type="entry name" value="DPP6 N-terminal domain-like"/>
    <property type="match status" value="1"/>
</dbReference>
<evidence type="ECO:0000313" key="3">
    <source>
        <dbReference type="EMBL" id="WZN41384.1"/>
    </source>
</evidence>
<sequence length="137" mass="15468">MQSIRYFLLICFLAAATGAHAQDVQWNKAGDAFYLENEGNIVSVRLPSKEQSTLIPASALRPAGSNKRLDVKSYQFSADEKQVLIYTNAKRVWRYDTRGDYWHLDIASRQLRQLGKGLPVSSLMFAKFSPDGKKPPM</sequence>
<feature type="domain" description="Dipeptidylpeptidase IV N-terminal" evidence="2">
    <location>
        <begin position="77"/>
        <end position="134"/>
    </location>
</feature>
<evidence type="ECO:0000259" key="2">
    <source>
        <dbReference type="Pfam" id="PF00930"/>
    </source>
</evidence>
<proteinExistence type="predicted"/>
<dbReference type="InterPro" id="IPR002469">
    <property type="entry name" value="Peptidase_S9B_N"/>
</dbReference>
<protein>
    <submittedName>
        <fullName evidence="3">DPP IV N-terminal domain-containing protein</fullName>
    </submittedName>
</protein>
<keyword evidence="4" id="KW-1185">Reference proteome</keyword>
<dbReference type="Gene3D" id="2.140.10.30">
    <property type="entry name" value="Dipeptidylpeptidase IV, N-terminal domain"/>
    <property type="match status" value="1"/>
</dbReference>
<evidence type="ECO:0000256" key="1">
    <source>
        <dbReference type="SAM" id="SignalP"/>
    </source>
</evidence>
<evidence type="ECO:0000313" key="4">
    <source>
        <dbReference type="Proteomes" id="UP001485459"/>
    </source>
</evidence>
<accession>A0ABZ2YPM3</accession>
<organism evidence="3 4">
    <name type="scientific">Chitinophaga pollutisoli</name>
    <dbReference type="NCBI Taxonomy" id="3133966"/>
    <lineage>
        <taxon>Bacteria</taxon>
        <taxon>Pseudomonadati</taxon>
        <taxon>Bacteroidota</taxon>
        <taxon>Chitinophagia</taxon>
        <taxon>Chitinophagales</taxon>
        <taxon>Chitinophagaceae</taxon>
        <taxon>Chitinophaga</taxon>
    </lineage>
</organism>
<reference evidence="4" key="1">
    <citation type="submission" date="2024-03" db="EMBL/GenBank/DDBJ databases">
        <title>Chitinophaga horti sp. nov., isolated from garden soil.</title>
        <authorList>
            <person name="Lee D.S."/>
            <person name="Han D.M."/>
            <person name="Baek J.H."/>
            <person name="Choi D.G."/>
            <person name="Jeon J.H."/>
            <person name="Jeon C.O."/>
        </authorList>
    </citation>
    <scope>NUCLEOTIDE SEQUENCE [LARGE SCALE GENOMIC DNA]</scope>
    <source>
        <strain evidence="4">GPA1</strain>
    </source>
</reference>
<feature type="chain" id="PRO_5045309625" evidence="1">
    <location>
        <begin position="22"/>
        <end position="137"/>
    </location>
</feature>
<keyword evidence="1" id="KW-0732">Signal</keyword>
<dbReference type="EMBL" id="CP149822">
    <property type="protein sequence ID" value="WZN41384.1"/>
    <property type="molecule type" value="Genomic_DNA"/>
</dbReference>